<organism evidence="1">
    <name type="scientific">bioreactor metagenome</name>
    <dbReference type="NCBI Taxonomy" id="1076179"/>
    <lineage>
        <taxon>unclassified sequences</taxon>
        <taxon>metagenomes</taxon>
        <taxon>ecological metagenomes</taxon>
    </lineage>
</organism>
<dbReference type="AlphaFoldDB" id="A0A644WIK7"/>
<dbReference type="EMBL" id="VSSQ01000950">
    <property type="protein sequence ID" value="MPM03407.1"/>
    <property type="molecule type" value="Genomic_DNA"/>
</dbReference>
<accession>A0A644WIK7</accession>
<reference evidence="1" key="1">
    <citation type="submission" date="2019-08" db="EMBL/GenBank/DDBJ databases">
        <authorList>
            <person name="Kucharzyk K."/>
            <person name="Murdoch R.W."/>
            <person name="Higgins S."/>
            <person name="Loffler F."/>
        </authorList>
    </citation>
    <scope>NUCLEOTIDE SEQUENCE</scope>
</reference>
<comment type="caution">
    <text evidence="1">The sequence shown here is derived from an EMBL/GenBank/DDBJ whole genome shotgun (WGS) entry which is preliminary data.</text>
</comment>
<name>A0A644WIK7_9ZZZZ</name>
<evidence type="ECO:0000313" key="1">
    <source>
        <dbReference type="EMBL" id="MPM03407.1"/>
    </source>
</evidence>
<sequence>MKIRTDFVTNSSSVSFIVTMNKAILDIHLENFGKCIDSGSQRVVDILQEELLNNGTKIMLEGKEVYAKLYKFDDGGDCMFADSYDLPYDQIDFSSFEEKDLWPLIFGEFIAKYKICGIAGFGVTQVQTY</sequence>
<protein>
    <submittedName>
        <fullName evidence="1">Uncharacterized protein</fullName>
    </submittedName>
</protein>
<proteinExistence type="predicted"/>
<gene>
    <name evidence="1" type="ORF">SDC9_49674</name>
</gene>